<dbReference type="AlphaFoldDB" id="A0A0F9SR49"/>
<dbReference type="Gene3D" id="2.40.50.140">
    <property type="entry name" value="Nucleic acid-binding proteins"/>
    <property type="match status" value="1"/>
</dbReference>
<comment type="caution">
    <text evidence="3">The sequence shown here is derived from an EMBL/GenBank/DDBJ whole genome shotgun (WGS) entry which is preliminary data.</text>
</comment>
<name>A0A0F9SR49_9ZZZZ</name>
<evidence type="ECO:0000256" key="1">
    <source>
        <dbReference type="ARBA" id="ARBA00023125"/>
    </source>
</evidence>
<dbReference type="SUPFAM" id="SSF50249">
    <property type="entry name" value="Nucleic acid-binding proteins"/>
    <property type="match status" value="1"/>
</dbReference>
<evidence type="ECO:0000313" key="3">
    <source>
        <dbReference type="EMBL" id="KKN31668.1"/>
    </source>
</evidence>
<feature type="region of interest" description="Disordered" evidence="2">
    <location>
        <begin position="111"/>
        <end position="145"/>
    </location>
</feature>
<keyword evidence="1" id="KW-0238">DNA-binding</keyword>
<dbReference type="CDD" id="cd04496">
    <property type="entry name" value="SSB_OBF"/>
    <property type="match status" value="1"/>
</dbReference>
<protein>
    <recommendedName>
        <fullName evidence="4">Single-stranded DNA-binding protein</fullName>
    </recommendedName>
</protein>
<feature type="compositionally biased region" description="Polar residues" evidence="2">
    <location>
        <begin position="111"/>
        <end position="125"/>
    </location>
</feature>
<gene>
    <name evidence="3" type="ORF">LCGC14_0821600</name>
</gene>
<dbReference type="PIRSF" id="PIRSF002070">
    <property type="entry name" value="SSB"/>
    <property type="match status" value="1"/>
</dbReference>
<sequence>MGALNVFGVGVATADPELRVVGDKKTPLATVNLAFNRSYKKGDGFEKEASFLKVSVWGNQAERFAELVAKGKPVFVSGYVRQENWTSEEGQKRSAITLVLKEWQLVEKFTNGSGKNTSESTTNKAQAPAPEPVEANASGGEDVPF</sequence>
<evidence type="ECO:0000256" key="2">
    <source>
        <dbReference type="SAM" id="MobiDB-lite"/>
    </source>
</evidence>
<dbReference type="InterPro" id="IPR012340">
    <property type="entry name" value="NA-bd_OB-fold"/>
</dbReference>
<dbReference type="InterPro" id="IPR011344">
    <property type="entry name" value="ssDNA-bd"/>
</dbReference>
<reference evidence="3" key="1">
    <citation type="journal article" date="2015" name="Nature">
        <title>Complex archaea that bridge the gap between prokaryotes and eukaryotes.</title>
        <authorList>
            <person name="Spang A."/>
            <person name="Saw J.H."/>
            <person name="Jorgensen S.L."/>
            <person name="Zaremba-Niedzwiedzka K."/>
            <person name="Martijn J."/>
            <person name="Lind A.E."/>
            <person name="van Eijk R."/>
            <person name="Schleper C."/>
            <person name="Guy L."/>
            <person name="Ettema T.J."/>
        </authorList>
    </citation>
    <scope>NUCLEOTIDE SEQUENCE</scope>
</reference>
<accession>A0A0F9SR49</accession>
<dbReference type="GO" id="GO:0003697">
    <property type="term" value="F:single-stranded DNA binding"/>
    <property type="evidence" value="ECO:0007669"/>
    <property type="project" value="InterPro"/>
</dbReference>
<dbReference type="NCBIfam" id="TIGR00621">
    <property type="entry name" value="ssb"/>
    <property type="match status" value="1"/>
</dbReference>
<dbReference type="Pfam" id="PF00436">
    <property type="entry name" value="SSB"/>
    <property type="match status" value="1"/>
</dbReference>
<proteinExistence type="predicted"/>
<dbReference type="InterPro" id="IPR000424">
    <property type="entry name" value="Primosome_PriB/ssb"/>
</dbReference>
<organism evidence="3">
    <name type="scientific">marine sediment metagenome</name>
    <dbReference type="NCBI Taxonomy" id="412755"/>
    <lineage>
        <taxon>unclassified sequences</taxon>
        <taxon>metagenomes</taxon>
        <taxon>ecological metagenomes</taxon>
    </lineage>
</organism>
<dbReference type="PROSITE" id="PS50935">
    <property type="entry name" value="SSB"/>
    <property type="match status" value="1"/>
</dbReference>
<evidence type="ECO:0008006" key="4">
    <source>
        <dbReference type="Google" id="ProtNLM"/>
    </source>
</evidence>
<dbReference type="EMBL" id="LAZR01002310">
    <property type="protein sequence ID" value="KKN31668.1"/>
    <property type="molecule type" value="Genomic_DNA"/>
</dbReference>
<dbReference type="GO" id="GO:0006260">
    <property type="term" value="P:DNA replication"/>
    <property type="evidence" value="ECO:0007669"/>
    <property type="project" value="InterPro"/>
</dbReference>